<accession>A0AAI9BY47</accession>
<dbReference type="EMBL" id="ABLOJW010000001">
    <property type="protein sequence ID" value="EKT4090615.1"/>
    <property type="molecule type" value="Genomic_DNA"/>
</dbReference>
<dbReference type="AlphaFoldDB" id="A0AAI9BY47"/>
<evidence type="ECO:0000313" key="1">
    <source>
        <dbReference type="EMBL" id="EKT4090615.1"/>
    </source>
</evidence>
<name>A0AAI9BY47_STEMA</name>
<dbReference type="Proteomes" id="UP001218208">
    <property type="component" value="Unassembled WGS sequence"/>
</dbReference>
<gene>
    <name evidence="1" type="ORF">QEG23_000083</name>
</gene>
<sequence>MSHYYVHNGYSGWSYGTPSNPQLISPEDAARLMKSAGLSSMQVSTTLPPAQYAEAGTRLFDVTGGNRFLFFGDYTECFDVDAGKVSSPLIIDWTAV</sequence>
<dbReference type="RefSeq" id="WP_110710709.1">
    <property type="nucleotide sequence ID" value="NZ_CP029773.1"/>
</dbReference>
<reference evidence="1" key="1">
    <citation type="submission" date="2022-07" db="EMBL/GenBank/DDBJ databases">
        <authorList>
            <consortium name="DAFM: The Division of Animal and Food Microbiology"/>
        </authorList>
    </citation>
    <scope>NUCLEOTIDE SEQUENCE</scope>
    <source>
        <strain evidence="1">19MO01SH01-2</strain>
    </source>
</reference>
<organism evidence="1 2">
    <name type="scientific">Stenotrophomonas maltophilia</name>
    <name type="common">Pseudomonas maltophilia</name>
    <name type="synonym">Xanthomonas maltophilia</name>
    <dbReference type="NCBI Taxonomy" id="40324"/>
    <lineage>
        <taxon>Bacteria</taxon>
        <taxon>Pseudomonadati</taxon>
        <taxon>Pseudomonadota</taxon>
        <taxon>Gammaproteobacteria</taxon>
        <taxon>Lysobacterales</taxon>
        <taxon>Lysobacteraceae</taxon>
        <taxon>Stenotrophomonas</taxon>
        <taxon>Stenotrophomonas maltophilia group</taxon>
    </lineage>
</organism>
<proteinExistence type="predicted"/>
<comment type="caution">
    <text evidence="1">The sequence shown here is derived from an EMBL/GenBank/DDBJ whole genome shotgun (WGS) entry which is preliminary data.</text>
</comment>
<protein>
    <submittedName>
        <fullName evidence="1">Uncharacterized protein</fullName>
    </submittedName>
</protein>
<evidence type="ECO:0000313" key="2">
    <source>
        <dbReference type="Proteomes" id="UP001218208"/>
    </source>
</evidence>